<dbReference type="Proteomes" id="UP000259030">
    <property type="component" value="Plasmid pDFI2"/>
</dbReference>
<sequence>MECALNLRNKKSLILTAIAAATFMTSCGGAGTPAPQAASAATSTTQPINWATPPLVILSRDGQQALNLLRSAGSTDYTENDYVNVVVTTPLPGEYRRRVQSRPQVLGMHEWVNDTITDLHAPIQAHWVRAYQMQAGLTPAEVVANCQADQVGGDSCAASMQGASHASVERQAEADSWVLILASIDQPIRIQPGR</sequence>
<organism evidence="2 3">
    <name type="scientific">Deinococcus ficus</name>
    <dbReference type="NCBI Taxonomy" id="317577"/>
    <lineage>
        <taxon>Bacteria</taxon>
        <taxon>Thermotogati</taxon>
        <taxon>Deinococcota</taxon>
        <taxon>Deinococci</taxon>
        <taxon>Deinococcales</taxon>
        <taxon>Deinococcaceae</taxon>
        <taxon>Deinococcus</taxon>
    </lineage>
</organism>
<name>A0A221T2G1_9DEIO</name>
<dbReference type="AlphaFoldDB" id="A0A221T2G1"/>
<feature type="signal peptide" evidence="1">
    <location>
        <begin position="1"/>
        <end position="30"/>
    </location>
</feature>
<dbReference type="RefSeq" id="WP_027462302.1">
    <property type="nucleotide sequence ID" value="NZ_CP021083.1"/>
</dbReference>
<evidence type="ECO:0008006" key="4">
    <source>
        <dbReference type="Google" id="ProtNLM"/>
    </source>
</evidence>
<protein>
    <recommendedName>
        <fullName evidence="4">Lipoprotein</fullName>
    </recommendedName>
</protein>
<geneLocation type="plasmid" evidence="3">
    <name>pdfi2</name>
</geneLocation>
<dbReference type="KEGG" id="dfc:DFI_18215"/>
<reference evidence="2 3" key="1">
    <citation type="submission" date="2017-05" db="EMBL/GenBank/DDBJ databases">
        <title>The complete genome sequence of Deinococcus ficus isolated from the rhizosphere of the Ficus religiosa L. in Taiwan.</title>
        <authorList>
            <person name="Wu K.-M."/>
            <person name="Liao T.-L."/>
            <person name="Liu Y.-M."/>
            <person name="Young C.-C."/>
            <person name="Tsai S.-F."/>
        </authorList>
    </citation>
    <scope>NUCLEOTIDE SEQUENCE [LARGE SCALE GENOMIC DNA]</scope>
    <source>
        <strain evidence="2 3">CC-FR2-10</strain>
        <plasmid evidence="3">pdfi2</plasmid>
    </source>
</reference>
<accession>A0A221T2G1</accession>
<evidence type="ECO:0000256" key="1">
    <source>
        <dbReference type="SAM" id="SignalP"/>
    </source>
</evidence>
<keyword evidence="3" id="KW-1185">Reference proteome</keyword>
<proteinExistence type="predicted"/>
<gene>
    <name evidence="2" type="ORF">DFI_18215</name>
</gene>
<evidence type="ECO:0000313" key="3">
    <source>
        <dbReference type="Proteomes" id="UP000259030"/>
    </source>
</evidence>
<feature type="chain" id="PRO_5011291448" description="Lipoprotein" evidence="1">
    <location>
        <begin position="31"/>
        <end position="194"/>
    </location>
</feature>
<dbReference type="STRING" id="317577.GCA_000419625_03368"/>
<keyword evidence="2" id="KW-0614">Plasmid</keyword>
<evidence type="ECO:0000313" key="2">
    <source>
        <dbReference type="EMBL" id="ASN83107.1"/>
    </source>
</evidence>
<dbReference type="EMBL" id="CP021083">
    <property type="protein sequence ID" value="ASN83107.1"/>
    <property type="molecule type" value="Genomic_DNA"/>
</dbReference>
<keyword evidence="1" id="KW-0732">Signal</keyword>